<dbReference type="PRINTS" id="PR00081">
    <property type="entry name" value="GDHRDH"/>
</dbReference>
<name>A0ABP6D5X7_9ACTN</name>
<dbReference type="InterPro" id="IPR057326">
    <property type="entry name" value="KR_dom"/>
</dbReference>
<evidence type="ECO:0000313" key="5">
    <source>
        <dbReference type="EMBL" id="GAA2636751.1"/>
    </source>
</evidence>
<keyword evidence="6" id="KW-1185">Reference proteome</keyword>
<proteinExistence type="inferred from homology"/>
<accession>A0ABP6D5X7</accession>
<dbReference type="SUPFAM" id="SSF51735">
    <property type="entry name" value="NAD(P)-binding Rossmann-fold domains"/>
    <property type="match status" value="1"/>
</dbReference>
<dbReference type="CDD" id="cd05233">
    <property type="entry name" value="SDR_c"/>
    <property type="match status" value="1"/>
</dbReference>
<dbReference type="PANTHER" id="PTHR24321:SF8">
    <property type="entry name" value="ESTRADIOL 17-BETA-DEHYDROGENASE 8-RELATED"/>
    <property type="match status" value="1"/>
</dbReference>
<dbReference type="SMART" id="SM00822">
    <property type="entry name" value="PKS_KR"/>
    <property type="match status" value="1"/>
</dbReference>
<dbReference type="Proteomes" id="UP001501509">
    <property type="component" value="Unassembled WGS sequence"/>
</dbReference>
<dbReference type="InterPro" id="IPR002347">
    <property type="entry name" value="SDR_fam"/>
</dbReference>
<keyword evidence="3" id="KW-0520">NAD</keyword>
<dbReference type="PROSITE" id="PS00061">
    <property type="entry name" value="ADH_SHORT"/>
    <property type="match status" value="1"/>
</dbReference>
<dbReference type="Pfam" id="PF13561">
    <property type="entry name" value="adh_short_C2"/>
    <property type="match status" value="1"/>
</dbReference>
<dbReference type="EMBL" id="BAAATD010000021">
    <property type="protein sequence ID" value="GAA2636751.1"/>
    <property type="molecule type" value="Genomic_DNA"/>
</dbReference>
<gene>
    <name evidence="5" type="ORF">GCM10010411_90030</name>
</gene>
<evidence type="ECO:0000256" key="3">
    <source>
        <dbReference type="ARBA" id="ARBA00023027"/>
    </source>
</evidence>
<dbReference type="Gene3D" id="3.40.50.720">
    <property type="entry name" value="NAD(P)-binding Rossmann-like Domain"/>
    <property type="match status" value="1"/>
</dbReference>
<evidence type="ECO:0000259" key="4">
    <source>
        <dbReference type="SMART" id="SM00822"/>
    </source>
</evidence>
<comment type="caution">
    <text evidence="5">The sequence shown here is derived from an EMBL/GenBank/DDBJ whole genome shotgun (WGS) entry which is preliminary data.</text>
</comment>
<evidence type="ECO:0000313" key="6">
    <source>
        <dbReference type="Proteomes" id="UP001501509"/>
    </source>
</evidence>
<organism evidence="5 6">
    <name type="scientific">Actinomadura fulvescens</name>
    <dbReference type="NCBI Taxonomy" id="46160"/>
    <lineage>
        <taxon>Bacteria</taxon>
        <taxon>Bacillati</taxon>
        <taxon>Actinomycetota</taxon>
        <taxon>Actinomycetes</taxon>
        <taxon>Streptosporangiales</taxon>
        <taxon>Thermomonosporaceae</taxon>
        <taxon>Actinomadura</taxon>
    </lineage>
</organism>
<dbReference type="PRINTS" id="PR00080">
    <property type="entry name" value="SDRFAMILY"/>
</dbReference>
<comment type="similarity">
    <text evidence="1">Belongs to the short-chain dehydrogenases/reductases (SDR) family.</text>
</comment>
<protein>
    <submittedName>
        <fullName evidence="5">SDR family oxidoreductase</fullName>
    </submittedName>
</protein>
<keyword evidence="2" id="KW-0560">Oxidoreductase</keyword>
<sequence length="296" mass="30913">MVAGMAGTAATAAATVAAAGPAQAKPRRRFEGKVVLITGATSGIGRATAKLFAAEGAKVAFCGRREKLGAEVEREIRRAGGKATYIKADVRVPEQVKSFVDRVVSTYGALDIAFNNAGIGAGKVPHELSVAEWDDVHHTNTRGVFLSIKYEIPHMLKAGHGLIICTSSSTAEVVRSTSSAYSSSKRAVDGIVRPAALAYGSKGIRVNSIMPGTTDTPFIRIPGMSDADWERFKRAYAPLNIDGLLRIAEPEEIANAVVALADPAFSYMTGAVVPVNGGSTAGREMDVPPGFGLPGT</sequence>
<feature type="domain" description="Ketoreductase" evidence="4">
    <location>
        <begin position="33"/>
        <end position="216"/>
    </location>
</feature>
<dbReference type="InterPro" id="IPR036291">
    <property type="entry name" value="NAD(P)-bd_dom_sf"/>
</dbReference>
<evidence type="ECO:0000256" key="1">
    <source>
        <dbReference type="ARBA" id="ARBA00006484"/>
    </source>
</evidence>
<dbReference type="InterPro" id="IPR020904">
    <property type="entry name" value="Sc_DH/Rdtase_CS"/>
</dbReference>
<reference evidence="6" key="1">
    <citation type="journal article" date="2019" name="Int. J. Syst. Evol. Microbiol.">
        <title>The Global Catalogue of Microorganisms (GCM) 10K type strain sequencing project: providing services to taxonomists for standard genome sequencing and annotation.</title>
        <authorList>
            <consortium name="The Broad Institute Genomics Platform"/>
            <consortium name="The Broad Institute Genome Sequencing Center for Infectious Disease"/>
            <person name="Wu L."/>
            <person name="Ma J."/>
        </authorList>
    </citation>
    <scope>NUCLEOTIDE SEQUENCE [LARGE SCALE GENOMIC DNA]</scope>
    <source>
        <strain evidence="6">JCM 6833</strain>
    </source>
</reference>
<dbReference type="PANTHER" id="PTHR24321">
    <property type="entry name" value="DEHYDROGENASES, SHORT CHAIN"/>
    <property type="match status" value="1"/>
</dbReference>
<evidence type="ECO:0000256" key="2">
    <source>
        <dbReference type="ARBA" id="ARBA00023002"/>
    </source>
</evidence>